<dbReference type="PANTHER" id="PTHR43591">
    <property type="entry name" value="METHYLTRANSFERASE"/>
    <property type="match status" value="1"/>
</dbReference>
<accession>C7Q7Q2</accession>
<organism evidence="2 3">
    <name type="scientific">Catenulispora acidiphila (strain DSM 44928 / JCM 14897 / NBRC 102108 / NRRL B-24433 / ID139908)</name>
    <dbReference type="NCBI Taxonomy" id="479433"/>
    <lineage>
        <taxon>Bacteria</taxon>
        <taxon>Bacillati</taxon>
        <taxon>Actinomycetota</taxon>
        <taxon>Actinomycetes</taxon>
        <taxon>Catenulisporales</taxon>
        <taxon>Catenulisporaceae</taxon>
        <taxon>Catenulispora</taxon>
    </lineage>
</organism>
<evidence type="ECO:0000313" key="2">
    <source>
        <dbReference type="EMBL" id="ACU72245.1"/>
    </source>
</evidence>
<feature type="domain" description="Methyltransferase type 11" evidence="1">
    <location>
        <begin position="52"/>
        <end position="148"/>
    </location>
</feature>
<dbReference type="KEGG" id="cai:Caci_3338"/>
<dbReference type="Gene3D" id="3.40.50.150">
    <property type="entry name" value="Vaccinia Virus protein VP39"/>
    <property type="match status" value="1"/>
</dbReference>
<proteinExistence type="predicted"/>
<dbReference type="OrthoDB" id="5566900at2"/>
<dbReference type="Proteomes" id="UP000000851">
    <property type="component" value="Chromosome"/>
</dbReference>
<name>C7Q7Q2_CATAD</name>
<dbReference type="SUPFAM" id="SSF53335">
    <property type="entry name" value="S-adenosyl-L-methionine-dependent methyltransferases"/>
    <property type="match status" value="1"/>
</dbReference>
<dbReference type="eggNOG" id="COG2226">
    <property type="taxonomic scope" value="Bacteria"/>
</dbReference>
<sequence length="210" mass="22252">MDLTGGNVARFDAWAPVYEASALQDVYYARVHDRVLAMASAAGASPAPRRVLDVGCGTGRLLRTAADAFPEARLVGVDISAGMLAQAVAMTGAAERDAYVRADSAALPFADGAFDVVTCTANSHHWPEPTAALGELHRITASRGLLVLAHLEGVASWDPPGRRHIRRRGVRISARLAVPLLDCGFRITDAALFADCPLMPATVVLGARRR</sequence>
<dbReference type="HOGENOM" id="CLU_037990_10_1_11"/>
<dbReference type="EMBL" id="CP001700">
    <property type="protein sequence ID" value="ACU72245.1"/>
    <property type="molecule type" value="Genomic_DNA"/>
</dbReference>
<dbReference type="GO" id="GO:0008757">
    <property type="term" value="F:S-adenosylmethionine-dependent methyltransferase activity"/>
    <property type="evidence" value="ECO:0007669"/>
    <property type="project" value="InterPro"/>
</dbReference>
<dbReference type="CDD" id="cd02440">
    <property type="entry name" value="AdoMet_MTases"/>
    <property type="match status" value="1"/>
</dbReference>
<keyword evidence="2" id="KW-0808">Transferase</keyword>
<dbReference type="PANTHER" id="PTHR43591:SF24">
    <property type="entry name" value="2-METHOXY-6-POLYPRENYL-1,4-BENZOQUINOL METHYLASE, MITOCHONDRIAL"/>
    <property type="match status" value="1"/>
</dbReference>
<dbReference type="InterPro" id="IPR029063">
    <property type="entry name" value="SAM-dependent_MTases_sf"/>
</dbReference>
<dbReference type="GO" id="GO:0032259">
    <property type="term" value="P:methylation"/>
    <property type="evidence" value="ECO:0007669"/>
    <property type="project" value="UniProtKB-KW"/>
</dbReference>
<dbReference type="RefSeq" id="WP_012787538.1">
    <property type="nucleotide sequence ID" value="NC_013131.1"/>
</dbReference>
<dbReference type="InterPro" id="IPR013216">
    <property type="entry name" value="Methyltransf_11"/>
</dbReference>
<keyword evidence="3" id="KW-1185">Reference proteome</keyword>
<dbReference type="AlphaFoldDB" id="C7Q7Q2"/>
<dbReference type="STRING" id="479433.Caci_3338"/>
<gene>
    <name evidence="2" type="ordered locus">Caci_3338</name>
</gene>
<evidence type="ECO:0000259" key="1">
    <source>
        <dbReference type="Pfam" id="PF08241"/>
    </source>
</evidence>
<keyword evidence="2" id="KW-0489">Methyltransferase</keyword>
<protein>
    <submittedName>
        <fullName evidence="2">Methyltransferase type 11</fullName>
    </submittedName>
</protein>
<reference evidence="2 3" key="1">
    <citation type="journal article" date="2009" name="Stand. Genomic Sci.">
        <title>Complete genome sequence of Catenulispora acidiphila type strain (ID 139908).</title>
        <authorList>
            <person name="Copeland A."/>
            <person name="Lapidus A."/>
            <person name="Glavina Del Rio T."/>
            <person name="Nolan M."/>
            <person name="Lucas S."/>
            <person name="Chen F."/>
            <person name="Tice H."/>
            <person name="Cheng J.F."/>
            <person name="Bruce D."/>
            <person name="Goodwin L."/>
            <person name="Pitluck S."/>
            <person name="Mikhailova N."/>
            <person name="Pati A."/>
            <person name="Ivanova N."/>
            <person name="Mavromatis K."/>
            <person name="Chen A."/>
            <person name="Palaniappan K."/>
            <person name="Chain P."/>
            <person name="Land M."/>
            <person name="Hauser L."/>
            <person name="Chang Y.J."/>
            <person name="Jeffries C.D."/>
            <person name="Chertkov O."/>
            <person name="Brettin T."/>
            <person name="Detter J.C."/>
            <person name="Han C."/>
            <person name="Ali Z."/>
            <person name="Tindall B.J."/>
            <person name="Goker M."/>
            <person name="Bristow J."/>
            <person name="Eisen J.A."/>
            <person name="Markowitz V."/>
            <person name="Hugenholtz P."/>
            <person name="Kyrpides N.C."/>
            <person name="Klenk H.P."/>
        </authorList>
    </citation>
    <scope>NUCLEOTIDE SEQUENCE [LARGE SCALE GENOMIC DNA]</scope>
    <source>
        <strain evidence="3">DSM 44928 / JCM 14897 / NBRC 102108 / NRRL B-24433 / ID139908</strain>
    </source>
</reference>
<dbReference type="InParanoid" id="C7Q7Q2"/>
<dbReference type="Pfam" id="PF08241">
    <property type="entry name" value="Methyltransf_11"/>
    <property type="match status" value="1"/>
</dbReference>
<evidence type="ECO:0000313" key="3">
    <source>
        <dbReference type="Proteomes" id="UP000000851"/>
    </source>
</evidence>